<comment type="caution">
    <text evidence="1">The sequence shown here is derived from an EMBL/GenBank/DDBJ whole genome shotgun (WGS) entry which is preliminary data.</text>
</comment>
<gene>
    <name evidence="1" type="ORF">VHUM_02342</name>
</gene>
<proteinExistence type="predicted"/>
<dbReference type="EMBL" id="QKWK01000005">
    <property type="protein sequence ID" value="TXT10837.1"/>
    <property type="molecule type" value="Genomic_DNA"/>
</dbReference>
<keyword evidence="2" id="KW-1185">Reference proteome</keyword>
<dbReference type="Gene3D" id="2.60.120.200">
    <property type="match status" value="1"/>
</dbReference>
<dbReference type="Proteomes" id="UP000473826">
    <property type="component" value="Unassembled WGS sequence"/>
</dbReference>
<sequence length="215" mass="23701">MTAVPFTDARWKALHAENKLNGKPQEDGAILAATTTGGTDWWRTTERDSSDGPTLGFEREIGEGFEISVELFVEPRVQSDQAAIFLWISPTQWIKAGIEYDNGALWNGAVVCNPYSDWSISKRRMYDSPRFTIVCLPNELKVFHGDDMIREVKWFGPTQGNDAKGSEGGKTTAFVGVMGCSPKEGGAAISFKDFTVKEGFTPREAEVTHSIEGEV</sequence>
<dbReference type="SUPFAM" id="SSF49899">
    <property type="entry name" value="Concanavalin A-like lectins/glucanases"/>
    <property type="match status" value="1"/>
</dbReference>
<organism evidence="1 2">
    <name type="scientific">Vanrija humicola</name>
    <name type="common">Yeast</name>
    <name type="synonym">Cryptococcus humicola</name>
    <dbReference type="NCBI Taxonomy" id="5417"/>
    <lineage>
        <taxon>Eukaryota</taxon>
        <taxon>Fungi</taxon>
        <taxon>Dikarya</taxon>
        <taxon>Basidiomycota</taxon>
        <taxon>Agaricomycotina</taxon>
        <taxon>Tremellomycetes</taxon>
        <taxon>Trichosporonales</taxon>
        <taxon>Trichosporonaceae</taxon>
        <taxon>Vanrija</taxon>
    </lineage>
</organism>
<dbReference type="PANTHER" id="PTHR35332">
    <property type="entry name" value="REGULATION OF ENOLASE PROTEIN 1"/>
    <property type="match status" value="1"/>
</dbReference>
<name>A0A7D8Z190_VANHU</name>
<reference evidence="1 2" key="1">
    <citation type="journal article" date="2019" name="PLoS Genet.">
        <title>Convergent evolution of linked mating-type loci in basidiomycete fungi.</title>
        <authorList>
            <person name="Sun S."/>
            <person name="Coelho M.A."/>
            <person name="Heitman J."/>
            <person name="Nowrousian M."/>
        </authorList>
    </citation>
    <scope>NUCLEOTIDE SEQUENCE [LARGE SCALE GENOMIC DNA]</scope>
    <source>
        <strain evidence="1 2">CBS 4282</strain>
    </source>
</reference>
<evidence type="ECO:0000313" key="2">
    <source>
        <dbReference type="Proteomes" id="UP000473826"/>
    </source>
</evidence>
<dbReference type="AlphaFoldDB" id="A0A7D8Z190"/>
<protein>
    <recommendedName>
        <fullName evidence="3">NADH:ubiquinone oxidoreductase intermediate-associated protein 30 domain-containing protein</fullName>
    </recommendedName>
</protein>
<evidence type="ECO:0000313" key="1">
    <source>
        <dbReference type="EMBL" id="TXT10837.1"/>
    </source>
</evidence>
<dbReference type="Pfam" id="PF07081">
    <property type="entry name" value="DUF1349"/>
    <property type="match status" value="1"/>
</dbReference>
<evidence type="ECO:0008006" key="3">
    <source>
        <dbReference type="Google" id="ProtNLM"/>
    </source>
</evidence>
<dbReference type="PANTHER" id="PTHR35332:SF2">
    <property type="entry name" value="REGULATION OF ENOLASE PROTEIN 1"/>
    <property type="match status" value="1"/>
</dbReference>
<dbReference type="OrthoDB" id="42525at2759"/>
<accession>A0A7D8Z190</accession>
<dbReference type="InterPro" id="IPR009784">
    <property type="entry name" value="DUF1349"/>
</dbReference>
<dbReference type="InterPro" id="IPR013320">
    <property type="entry name" value="ConA-like_dom_sf"/>
</dbReference>